<feature type="compositionally biased region" description="Basic and acidic residues" evidence="1">
    <location>
        <begin position="110"/>
        <end position="119"/>
    </location>
</feature>
<feature type="region of interest" description="Disordered" evidence="1">
    <location>
        <begin position="74"/>
        <end position="127"/>
    </location>
</feature>
<protein>
    <submittedName>
        <fullName evidence="3">Uncharacterized protein</fullName>
    </submittedName>
</protein>
<dbReference type="RefSeq" id="XP_060411238.1">
    <property type="nucleotide sequence ID" value="XM_060552379.1"/>
</dbReference>
<dbReference type="GeneID" id="85436619"/>
<comment type="caution">
    <text evidence="3">The sequence shown here is derived from an EMBL/GenBank/DDBJ whole genome shotgun (WGS) entry which is preliminary data.</text>
</comment>
<dbReference type="AlphaFoldDB" id="A0AAD8V2V1"/>
<evidence type="ECO:0000256" key="1">
    <source>
        <dbReference type="SAM" id="MobiDB-lite"/>
    </source>
</evidence>
<accession>A0AAD8V2V1</accession>
<keyword evidence="2" id="KW-0732">Signal</keyword>
<evidence type="ECO:0000256" key="2">
    <source>
        <dbReference type="SAM" id="SignalP"/>
    </source>
</evidence>
<name>A0AAD8V2V1_9PEZI</name>
<keyword evidence="4" id="KW-1185">Reference proteome</keyword>
<organism evidence="3 4">
    <name type="scientific">Colletotrichum navitas</name>
    <dbReference type="NCBI Taxonomy" id="681940"/>
    <lineage>
        <taxon>Eukaryota</taxon>
        <taxon>Fungi</taxon>
        <taxon>Dikarya</taxon>
        <taxon>Ascomycota</taxon>
        <taxon>Pezizomycotina</taxon>
        <taxon>Sordariomycetes</taxon>
        <taxon>Hypocreomycetidae</taxon>
        <taxon>Glomerellales</taxon>
        <taxon>Glomerellaceae</taxon>
        <taxon>Colletotrichum</taxon>
        <taxon>Colletotrichum graminicola species complex</taxon>
    </lineage>
</organism>
<evidence type="ECO:0000313" key="3">
    <source>
        <dbReference type="EMBL" id="KAK1580179.1"/>
    </source>
</evidence>
<gene>
    <name evidence="3" type="ORF">LY79DRAFT_317216</name>
</gene>
<dbReference type="EMBL" id="JAHLJV010000058">
    <property type="protein sequence ID" value="KAK1580179.1"/>
    <property type="molecule type" value="Genomic_DNA"/>
</dbReference>
<sequence>MTVFPSFFLSFFLPFFLSSFLPFFLSFCPQAIGGSGSTDLEVSRINATAQKTRRQSCLEEWQRHQDLGGFRIPVSAGELLGREEKGGRRRPRKRPPSHPSRTRQNTTARPDPELIKDLFLDTEPEQY</sequence>
<feature type="signal peptide" evidence="2">
    <location>
        <begin position="1"/>
        <end position="26"/>
    </location>
</feature>
<feature type="compositionally biased region" description="Basic residues" evidence="1">
    <location>
        <begin position="87"/>
        <end position="96"/>
    </location>
</feature>
<evidence type="ECO:0000313" key="4">
    <source>
        <dbReference type="Proteomes" id="UP001230504"/>
    </source>
</evidence>
<reference evidence="3" key="1">
    <citation type="submission" date="2021-06" db="EMBL/GenBank/DDBJ databases">
        <title>Comparative genomics, transcriptomics and evolutionary studies reveal genomic signatures of adaptation to plant cell wall in hemibiotrophic fungi.</title>
        <authorList>
            <consortium name="DOE Joint Genome Institute"/>
            <person name="Baroncelli R."/>
            <person name="Diaz J.F."/>
            <person name="Benocci T."/>
            <person name="Peng M."/>
            <person name="Battaglia E."/>
            <person name="Haridas S."/>
            <person name="Andreopoulos W."/>
            <person name="Labutti K."/>
            <person name="Pangilinan J."/>
            <person name="Floch G.L."/>
            <person name="Makela M.R."/>
            <person name="Henrissat B."/>
            <person name="Grigoriev I.V."/>
            <person name="Crouch J.A."/>
            <person name="De Vries R.P."/>
            <person name="Sukno S.A."/>
            <person name="Thon M.R."/>
        </authorList>
    </citation>
    <scope>NUCLEOTIDE SEQUENCE</scope>
    <source>
        <strain evidence="3">CBS 125086</strain>
    </source>
</reference>
<dbReference type="Proteomes" id="UP001230504">
    <property type="component" value="Unassembled WGS sequence"/>
</dbReference>
<proteinExistence type="predicted"/>
<feature type="chain" id="PRO_5042034601" evidence="2">
    <location>
        <begin position="27"/>
        <end position="127"/>
    </location>
</feature>